<gene>
    <name evidence="3" type="primary">LOC127750791</name>
</gene>
<feature type="compositionally biased region" description="Low complexity" evidence="1">
    <location>
        <begin position="215"/>
        <end position="231"/>
    </location>
</feature>
<reference evidence="3" key="1">
    <citation type="submission" date="2025-08" db="UniProtKB">
        <authorList>
            <consortium name="RefSeq"/>
        </authorList>
    </citation>
    <scope>IDENTIFICATION</scope>
    <source>
        <tissue evidence="3">Whole organism</tissue>
    </source>
</reference>
<dbReference type="Proteomes" id="UP000504606">
    <property type="component" value="Unplaced"/>
</dbReference>
<name>A0A9C6XSA4_FRAOC</name>
<organism evidence="2 3">
    <name type="scientific">Frankliniella occidentalis</name>
    <name type="common">Western flower thrips</name>
    <name type="synonym">Euthrips occidentalis</name>
    <dbReference type="NCBI Taxonomy" id="133901"/>
    <lineage>
        <taxon>Eukaryota</taxon>
        <taxon>Metazoa</taxon>
        <taxon>Ecdysozoa</taxon>
        <taxon>Arthropoda</taxon>
        <taxon>Hexapoda</taxon>
        <taxon>Insecta</taxon>
        <taxon>Pterygota</taxon>
        <taxon>Neoptera</taxon>
        <taxon>Paraneoptera</taxon>
        <taxon>Thysanoptera</taxon>
        <taxon>Terebrantia</taxon>
        <taxon>Thripoidea</taxon>
        <taxon>Thripidae</taxon>
        <taxon>Frankliniella</taxon>
    </lineage>
</organism>
<protein>
    <submittedName>
        <fullName evidence="3">Uncharacterized protein LOC127750791</fullName>
    </submittedName>
</protein>
<dbReference type="RefSeq" id="XP_052129238.1">
    <property type="nucleotide sequence ID" value="XM_052273278.1"/>
</dbReference>
<evidence type="ECO:0000256" key="1">
    <source>
        <dbReference type="SAM" id="MobiDB-lite"/>
    </source>
</evidence>
<feature type="region of interest" description="Disordered" evidence="1">
    <location>
        <begin position="191"/>
        <end position="317"/>
    </location>
</feature>
<dbReference type="OrthoDB" id="7727025at2759"/>
<feature type="compositionally biased region" description="Pro residues" evidence="1">
    <location>
        <begin position="195"/>
        <end position="208"/>
    </location>
</feature>
<sequence length="317" mass="34810">MSRVNTLTLFVPSGVPKCEELAIILTEELGLSLSEIDCVQYEHRSKYVHVKLHDDEKLDDILREPTRWIGDADNEFAVVCLLNGAKVTNIKIQHLPVEVEEDELCEALSEYGCMVGLDFEHYEDGPFKGLKTGARLGMMSICKPIPNFVQICGFEVFLTYPGQPKTCKICGGTTHLRAQCSERRSKLVVSDAHPEPCPASGDPPPLLPPADDAKPPAAQAADADATQQPRASTGDVTLPAADEPPKQQPVGEQKTEGGGGNSEEHQNAGKWQNFEEVLARRRKLSDSRKRQASGSPEMAVRRTSTRSKKEKNPAKKK</sequence>
<accession>A0A9C6XSA4</accession>
<dbReference type="KEGG" id="foc:127750791"/>
<keyword evidence="2" id="KW-1185">Reference proteome</keyword>
<dbReference type="GeneID" id="127750791"/>
<evidence type="ECO:0000313" key="2">
    <source>
        <dbReference type="Proteomes" id="UP000504606"/>
    </source>
</evidence>
<evidence type="ECO:0000313" key="3">
    <source>
        <dbReference type="RefSeq" id="XP_052129238.1"/>
    </source>
</evidence>
<dbReference type="AlphaFoldDB" id="A0A9C6XSA4"/>
<proteinExistence type="predicted"/>